<organism evidence="1 2">
    <name type="scientific">Anabarilius grahami</name>
    <name type="common">Kanglang fish</name>
    <name type="synonym">Barilius grahami</name>
    <dbReference type="NCBI Taxonomy" id="495550"/>
    <lineage>
        <taxon>Eukaryota</taxon>
        <taxon>Metazoa</taxon>
        <taxon>Chordata</taxon>
        <taxon>Craniata</taxon>
        <taxon>Vertebrata</taxon>
        <taxon>Euteleostomi</taxon>
        <taxon>Actinopterygii</taxon>
        <taxon>Neopterygii</taxon>
        <taxon>Teleostei</taxon>
        <taxon>Ostariophysi</taxon>
        <taxon>Cypriniformes</taxon>
        <taxon>Xenocyprididae</taxon>
        <taxon>Xenocypridinae</taxon>
        <taxon>Xenocypridinae incertae sedis</taxon>
        <taxon>Anabarilius</taxon>
    </lineage>
</organism>
<evidence type="ECO:0000313" key="2">
    <source>
        <dbReference type="Proteomes" id="UP000281406"/>
    </source>
</evidence>
<sequence length="114" mass="12679">MMAGVEEPEELRCVDSAIASVIDDIDSALILKEEQRTAIKAFVGTDSFSDLQYPDMYNYLINFSSSYSGNSLKAYKNLEGYKWTQSNFVINIQLRSLPAKTCFVVIGGVSQLCC</sequence>
<reference evidence="1 2" key="1">
    <citation type="submission" date="2018-10" db="EMBL/GenBank/DDBJ databases">
        <title>Genome assembly for a Yunnan-Guizhou Plateau 3E fish, Anabarilius grahami (Regan), and its evolutionary and genetic applications.</title>
        <authorList>
            <person name="Jiang W."/>
        </authorList>
    </citation>
    <scope>NUCLEOTIDE SEQUENCE [LARGE SCALE GENOMIC DNA]</scope>
    <source>
        <strain evidence="1">AG-KIZ</strain>
        <tissue evidence="1">Muscle</tissue>
    </source>
</reference>
<gene>
    <name evidence="1" type="ORF">DPX16_23377</name>
</gene>
<name>A0A3N0Y140_ANAGA</name>
<dbReference type="AlphaFoldDB" id="A0A3N0Y140"/>
<proteinExistence type="predicted"/>
<protein>
    <submittedName>
        <fullName evidence="1">Uncharacterized protein</fullName>
    </submittedName>
</protein>
<accession>A0A3N0Y140</accession>
<dbReference type="OrthoDB" id="6155932at2759"/>
<dbReference type="Proteomes" id="UP000281406">
    <property type="component" value="Unassembled WGS sequence"/>
</dbReference>
<comment type="caution">
    <text evidence="1">The sequence shown here is derived from an EMBL/GenBank/DDBJ whole genome shotgun (WGS) entry which is preliminary data.</text>
</comment>
<keyword evidence="2" id="KW-1185">Reference proteome</keyword>
<dbReference type="EMBL" id="RJVU01054598">
    <property type="protein sequence ID" value="ROL03942.1"/>
    <property type="molecule type" value="Genomic_DNA"/>
</dbReference>
<evidence type="ECO:0000313" key="1">
    <source>
        <dbReference type="EMBL" id="ROL03942.1"/>
    </source>
</evidence>